<evidence type="ECO:0000313" key="2">
    <source>
        <dbReference type="EMBL" id="TWV53636.1"/>
    </source>
</evidence>
<proteinExistence type="predicted"/>
<dbReference type="AlphaFoldDB" id="A0A5C6JXR1"/>
<keyword evidence="3" id="KW-1185">Reference proteome</keyword>
<reference evidence="2" key="1">
    <citation type="journal article" date="2019" name="Microbiol. Resour. Announc.">
        <title>Draft Genomic Sequences of Streptomyces misionensis and Streptomyces albidoflavus, bacteria applied for phytopathogen biocontrol.</title>
        <authorList>
            <person name="Pylro V."/>
            <person name="Dias A."/>
            <person name="Andreote F."/>
            <person name="Varani A."/>
            <person name="Andreote C."/>
            <person name="Bernardo E."/>
            <person name="Martins T."/>
        </authorList>
    </citation>
    <scope>NUCLEOTIDE SEQUENCE [LARGE SCALE GENOMIC DNA]</scope>
    <source>
        <strain evidence="2">66</strain>
    </source>
</reference>
<dbReference type="EMBL" id="VOGW01000052">
    <property type="protein sequence ID" value="TWV53636.1"/>
    <property type="molecule type" value="Genomic_DNA"/>
</dbReference>
<dbReference type="Proteomes" id="UP000320481">
    <property type="component" value="Unassembled WGS sequence"/>
</dbReference>
<sequence length="287" mass="31067">MTGQEQAERLGELVTVYRGTMPRRPLQLMTVAVLCFIAECVVWSKQSADASLWLGLAVTVAVMVLSVAFMVWHARKRIELHEGGFRIGRRGGPSRAFTWQEIASVKTTHVEVSVNFSRSHDYFKTVIVPYSGRRIRVEAKDFFASVPGASLGALYFRGAARGTAESFVEVATQRVGAALGERHLAELRSGGEVVLGPLTFTRAGMTIAPFPEPVEWSRIEFVAASPKDGVELRVAGLAAHVGGAPRATKAGYGTEGDLLKVFSLHLRPGTDYVALQRLLDEGVALAG</sequence>
<accession>A0A5C6JXR1</accession>
<keyword evidence="1" id="KW-0472">Membrane</keyword>
<comment type="caution">
    <text evidence="2">The sequence shown here is derived from an EMBL/GenBank/DDBJ whole genome shotgun (WGS) entry which is preliminary data.</text>
</comment>
<organism evidence="2 3">
    <name type="scientific">Streptomyces misionensis</name>
    <dbReference type="NCBI Taxonomy" id="67331"/>
    <lineage>
        <taxon>Bacteria</taxon>
        <taxon>Bacillati</taxon>
        <taxon>Actinomycetota</taxon>
        <taxon>Actinomycetes</taxon>
        <taxon>Kitasatosporales</taxon>
        <taxon>Streptomycetaceae</taxon>
        <taxon>Streptomyces</taxon>
    </lineage>
</organism>
<evidence type="ECO:0000256" key="1">
    <source>
        <dbReference type="SAM" id="Phobius"/>
    </source>
</evidence>
<gene>
    <name evidence="2" type="ORF">FRZ03_09475</name>
</gene>
<protein>
    <submittedName>
        <fullName evidence="2">Uncharacterized protein</fullName>
    </submittedName>
</protein>
<keyword evidence="1" id="KW-0812">Transmembrane</keyword>
<feature type="transmembrane region" description="Helical" evidence="1">
    <location>
        <begin position="26"/>
        <end position="44"/>
    </location>
</feature>
<dbReference type="RefSeq" id="WP_146464728.1">
    <property type="nucleotide sequence ID" value="NZ_VOGW01000052.1"/>
</dbReference>
<keyword evidence="1" id="KW-1133">Transmembrane helix</keyword>
<feature type="transmembrane region" description="Helical" evidence="1">
    <location>
        <begin position="50"/>
        <end position="72"/>
    </location>
</feature>
<name>A0A5C6JXR1_9ACTN</name>
<evidence type="ECO:0000313" key="3">
    <source>
        <dbReference type="Proteomes" id="UP000320481"/>
    </source>
</evidence>